<comment type="caution">
    <text evidence="2">The sequence shown here is derived from an EMBL/GenBank/DDBJ whole genome shotgun (WGS) entry which is preliminary data.</text>
</comment>
<feature type="region of interest" description="Disordered" evidence="1">
    <location>
        <begin position="65"/>
        <end position="84"/>
    </location>
</feature>
<dbReference type="Proteomes" id="UP001049176">
    <property type="component" value="Chromosome 7"/>
</dbReference>
<keyword evidence="3" id="KW-1185">Reference proteome</keyword>
<gene>
    <name evidence="2" type="ORF">E1B28_010920</name>
</gene>
<dbReference type="RefSeq" id="XP_043005689.1">
    <property type="nucleotide sequence ID" value="XM_043155907.1"/>
</dbReference>
<reference evidence="2" key="1">
    <citation type="journal article" date="2021" name="Genome Biol. Evol.">
        <title>The assembled and annotated genome of the fairy-ring fungus Marasmius oreades.</title>
        <authorList>
            <person name="Hiltunen M."/>
            <person name="Ament-Velasquez S.L."/>
            <person name="Johannesson H."/>
        </authorList>
    </citation>
    <scope>NUCLEOTIDE SEQUENCE</scope>
    <source>
        <strain evidence="2">03SP1</strain>
    </source>
</reference>
<sequence>MIDVDNESGHSNSKRAVGNSFLLHPRLRVNNVDHSSQRVDIVLEKAVKVVFDDFEVRYLTDVDEQLERGGRRDDEDEDAPQETFSEFHQIPLAGERSLISKLLAVNSVAHRL</sequence>
<protein>
    <submittedName>
        <fullName evidence="2">Uncharacterized protein</fullName>
    </submittedName>
</protein>
<dbReference type="AlphaFoldDB" id="A0A9P7RT24"/>
<dbReference type="GeneID" id="66079995"/>
<organism evidence="2 3">
    <name type="scientific">Marasmius oreades</name>
    <name type="common">fairy-ring Marasmius</name>
    <dbReference type="NCBI Taxonomy" id="181124"/>
    <lineage>
        <taxon>Eukaryota</taxon>
        <taxon>Fungi</taxon>
        <taxon>Dikarya</taxon>
        <taxon>Basidiomycota</taxon>
        <taxon>Agaricomycotina</taxon>
        <taxon>Agaricomycetes</taxon>
        <taxon>Agaricomycetidae</taxon>
        <taxon>Agaricales</taxon>
        <taxon>Marasmiineae</taxon>
        <taxon>Marasmiaceae</taxon>
        <taxon>Marasmius</taxon>
    </lineage>
</organism>
<dbReference type="KEGG" id="more:E1B28_010920"/>
<dbReference type="EMBL" id="CM032187">
    <property type="protein sequence ID" value="KAG7089219.1"/>
    <property type="molecule type" value="Genomic_DNA"/>
</dbReference>
<evidence type="ECO:0000313" key="3">
    <source>
        <dbReference type="Proteomes" id="UP001049176"/>
    </source>
</evidence>
<proteinExistence type="predicted"/>
<evidence type="ECO:0000313" key="2">
    <source>
        <dbReference type="EMBL" id="KAG7089219.1"/>
    </source>
</evidence>
<accession>A0A9P7RT24</accession>
<evidence type="ECO:0000256" key="1">
    <source>
        <dbReference type="SAM" id="MobiDB-lite"/>
    </source>
</evidence>
<name>A0A9P7RT24_9AGAR</name>